<evidence type="ECO:0008006" key="4">
    <source>
        <dbReference type="Google" id="ProtNLM"/>
    </source>
</evidence>
<reference evidence="2 3" key="1">
    <citation type="submission" date="2021-03" db="EMBL/GenBank/DDBJ databases">
        <title>Whole genome shotgun sequence of Actinoplanes toevensis NBRC 105298.</title>
        <authorList>
            <person name="Komaki H."/>
            <person name="Tamura T."/>
        </authorList>
    </citation>
    <scope>NUCLEOTIDE SEQUENCE [LARGE SCALE GENOMIC DNA]</scope>
    <source>
        <strain evidence="2 3">NBRC 105298</strain>
    </source>
</reference>
<dbReference type="AlphaFoldDB" id="A0A919TK46"/>
<gene>
    <name evidence="2" type="ORF">Ato02nite_075220</name>
</gene>
<dbReference type="InterPro" id="IPR025968">
    <property type="entry name" value="YwqJ_deaminase"/>
</dbReference>
<feature type="region of interest" description="Disordered" evidence="1">
    <location>
        <begin position="87"/>
        <end position="107"/>
    </location>
</feature>
<dbReference type="EMBL" id="BOQN01000098">
    <property type="protein sequence ID" value="GIM95729.1"/>
    <property type="molecule type" value="Genomic_DNA"/>
</dbReference>
<evidence type="ECO:0000256" key="1">
    <source>
        <dbReference type="SAM" id="MobiDB-lite"/>
    </source>
</evidence>
<dbReference type="InterPro" id="IPR025850">
    <property type="entry name" value="SUKH-3"/>
</dbReference>
<name>A0A919TK46_9ACTN</name>
<feature type="compositionally biased region" description="Basic and acidic residues" evidence="1">
    <location>
        <begin position="87"/>
        <end position="103"/>
    </location>
</feature>
<evidence type="ECO:0000313" key="3">
    <source>
        <dbReference type="Proteomes" id="UP000677082"/>
    </source>
</evidence>
<organism evidence="2 3">
    <name type="scientific">Paractinoplanes toevensis</name>
    <dbReference type="NCBI Taxonomy" id="571911"/>
    <lineage>
        <taxon>Bacteria</taxon>
        <taxon>Bacillati</taxon>
        <taxon>Actinomycetota</taxon>
        <taxon>Actinomycetes</taxon>
        <taxon>Micromonosporales</taxon>
        <taxon>Micromonosporaceae</taxon>
        <taxon>Paractinoplanes</taxon>
    </lineage>
</organism>
<evidence type="ECO:0000313" key="2">
    <source>
        <dbReference type="EMBL" id="GIM95729.1"/>
    </source>
</evidence>
<sequence length="408" mass="45109">MISLEEAEFIAEGWAHKQSIRRGYTCTPHVDELALGYAVWMQLPPEIRTEPGADVTTVIDRETGRLSHWPPASIAELDERYRERRDAAVGQHRTADPTAELKREAHRRVSPAVAAHITLGDRLFRARGAKGDQQIRHHPLVAQLLAAIPPENTIRGAERHAELLVVSDVLYEADKARGTPLGLGDARVLLQQGLFETFHIRESGDPLGGEPARSCFTCESVLIELALRPESHRVDRRQTAGTDPEPGRFPPEVAWELAHRGWRPESRERRARIGSDEVARIVADKGAEFELEGFPAAHDAFVEFHGVLTSRSGPGVAQRIRSFDIGGVTHLADPLCELGIIVGARMFPLGTEGFDEAVLAIDERGRVFALDQGGEWFIGETLDQALVALLMGHAAVRLHDDGTWRTQQ</sequence>
<accession>A0A919TK46</accession>
<dbReference type="Pfam" id="PF14433">
    <property type="entry name" value="SUKH-3"/>
    <property type="match status" value="1"/>
</dbReference>
<keyword evidence="3" id="KW-1185">Reference proteome</keyword>
<proteinExistence type="predicted"/>
<protein>
    <recommendedName>
        <fullName evidence="4">YwqJ-like deaminase</fullName>
    </recommendedName>
</protein>
<dbReference type="Proteomes" id="UP000677082">
    <property type="component" value="Unassembled WGS sequence"/>
</dbReference>
<comment type="caution">
    <text evidence="2">The sequence shown here is derived from an EMBL/GenBank/DDBJ whole genome shotgun (WGS) entry which is preliminary data.</text>
</comment>
<dbReference type="Pfam" id="PF14431">
    <property type="entry name" value="YwqJ-deaminase"/>
    <property type="match status" value="1"/>
</dbReference>
<dbReference type="RefSeq" id="WP_213011427.1">
    <property type="nucleotide sequence ID" value="NZ_BOQN01000098.1"/>
</dbReference>